<evidence type="ECO:0000259" key="10">
    <source>
        <dbReference type="PROSITE" id="PS51779"/>
    </source>
</evidence>
<dbReference type="InterPro" id="IPR000184">
    <property type="entry name" value="Bac_surfAg_D15"/>
</dbReference>
<dbReference type="GO" id="GO:0051205">
    <property type="term" value="P:protein insertion into membrane"/>
    <property type="evidence" value="ECO:0007669"/>
    <property type="project" value="UniProtKB-UniRule"/>
</dbReference>
<evidence type="ECO:0000256" key="6">
    <source>
        <dbReference type="ARBA" id="ARBA00023136"/>
    </source>
</evidence>
<keyword evidence="3 8" id="KW-0812">Transmembrane</keyword>
<evidence type="ECO:0000256" key="2">
    <source>
        <dbReference type="ARBA" id="ARBA00022452"/>
    </source>
</evidence>
<keyword evidence="6 8" id="KW-0472">Membrane</keyword>
<dbReference type="EMBL" id="FYDG01000004">
    <property type="protein sequence ID" value="SNB70951.1"/>
    <property type="molecule type" value="Genomic_DNA"/>
</dbReference>
<evidence type="ECO:0000256" key="1">
    <source>
        <dbReference type="ARBA" id="ARBA00004370"/>
    </source>
</evidence>
<keyword evidence="12" id="KW-1185">Reference proteome</keyword>
<dbReference type="PANTHER" id="PTHR12815:SF23">
    <property type="entry name" value="OUTER MEMBRANE PROTEIN ASSEMBLY FACTOR BAMA"/>
    <property type="match status" value="1"/>
</dbReference>
<keyword evidence="5 8" id="KW-0677">Repeat</keyword>
<dbReference type="GO" id="GO:0009279">
    <property type="term" value="C:cell outer membrane"/>
    <property type="evidence" value="ECO:0007669"/>
    <property type="project" value="UniProtKB-SubCell"/>
</dbReference>
<evidence type="ECO:0000256" key="3">
    <source>
        <dbReference type="ARBA" id="ARBA00022692"/>
    </source>
</evidence>
<evidence type="ECO:0000313" key="11">
    <source>
        <dbReference type="EMBL" id="SNB70951.1"/>
    </source>
</evidence>
<protein>
    <recommendedName>
        <fullName evidence="8 9">Outer membrane protein assembly factor BamA</fullName>
    </recommendedName>
</protein>
<dbReference type="InterPro" id="IPR023707">
    <property type="entry name" value="OM_assembly_BamA"/>
</dbReference>
<keyword evidence="2 8" id="KW-1134">Transmembrane beta strand</keyword>
<evidence type="ECO:0000256" key="5">
    <source>
        <dbReference type="ARBA" id="ARBA00022737"/>
    </source>
</evidence>
<comment type="similarity">
    <text evidence="8">Belongs to the BamA family.</text>
</comment>
<dbReference type="Gene3D" id="2.40.160.50">
    <property type="entry name" value="membrane protein fhac: a member of the omp85/tpsb transporter family"/>
    <property type="match status" value="1"/>
</dbReference>
<feature type="domain" description="POTRA" evidence="10">
    <location>
        <begin position="341"/>
        <end position="414"/>
    </location>
</feature>
<proteinExistence type="inferred from homology"/>
<comment type="subunit">
    <text evidence="8">Part of the Bam complex.</text>
</comment>
<evidence type="ECO:0000256" key="9">
    <source>
        <dbReference type="NCBIfam" id="TIGR03303"/>
    </source>
</evidence>
<organism evidence="11 12">
    <name type="scientific">Rhodoblastus acidophilus</name>
    <name type="common">Rhodopseudomonas acidophila</name>
    <dbReference type="NCBI Taxonomy" id="1074"/>
    <lineage>
        <taxon>Bacteria</taxon>
        <taxon>Pseudomonadati</taxon>
        <taxon>Pseudomonadota</taxon>
        <taxon>Alphaproteobacteria</taxon>
        <taxon>Hyphomicrobiales</taxon>
        <taxon>Rhodoblastaceae</taxon>
        <taxon>Rhodoblastus</taxon>
    </lineage>
</organism>
<feature type="domain" description="POTRA" evidence="10">
    <location>
        <begin position="88"/>
        <end position="165"/>
    </location>
</feature>
<feature type="chain" id="PRO_5013407301" description="Outer membrane protein assembly factor BamA" evidence="8">
    <location>
        <begin position="30"/>
        <end position="827"/>
    </location>
</feature>
<evidence type="ECO:0000256" key="4">
    <source>
        <dbReference type="ARBA" id="ARBA00022729"/>
    </source>
</evidence>
<comment type="function">
    <text evidence="8">Part of the outer membrane protein assembly complex, which is involved in assembly and insertion of beta-barrel proteins into the outer membrane.</text>
</comment>
<reference evidence="12" key="1">
    <citation type="submission" date="2017-06" db="EMBL/GenBank/DDBJ databases">
        <authorList>
            <person name="Varghese N."/>
            <person name="Submissions S."/>
        </authorList>
    </citation>
    <scope>NUCLEOTIDE SEQUENCE [LARGE SCALE GENOMIC DNA]</scope>
    <source>
        <strain evidence="12">DSM 137</strain>
    </source>
</reference>
<comment type="subcellular location">
    <subcellularLocation>
        <location evidence="8">Cell outer membrane</location>
    </subcellularLocation>
    <subcellularLocation>
        <location evidence="1">Membrane</location>
    </subcellularLocation>
</comment>
<dbReference type="AlphaFoldDB" id="A0A212REZ7"/>
<accession>A0A212REZ7</accession>
<evidence type="ECO:0000313" key="12">
    <source>
        <dbReference type="Proteomes" id="UP000198418"/>
    </source>
</evidence>
<dbReference type="Proteomes" id="UP000198418">
    <property type="component" value="Unassembled WGS sequence"/>
</dbReference>
<dbReference type="PIRSF" id="PIRSF006076">
    <property type="entry name" value="OM_assembly_OMP85"/>
    <property type="match status" value="1"/>
</dbReference>
<dbReference type="NCBIfam" id="TIGR03303">
    <property type="entry name" value="OM_YaeT"/>
    <property type="match status" value="1"/>
</dbReference>
<dbReference type="PANTHER" id="PTHR12815">
    <property type="entry name" value="SORTING AND ASSEMBLY MACHINERY SAMM50 PROTEIN FAMILY MEMBER"/>
    <property type="match status" value="1"/>
</dbReference>
<name>A0A212REZ7_RHOAC</name>
<keyword evidence="4 8" id="KW-0732">Signal</keyword>
<sequence precursor="true">MKFRQALLGRSAAAAILAAGLSASSAALAESIVVQGNHRVDSETIRSYFIGGDANEGVKKLYETGYFSDVKISRSGGSLVVHVVENSQQINHVVFVGNSKVKAEDLEKEVRLRSGGAYSDSSAQADVRRIADIYRRAGRSAAKVSYRTVTVPNGTVDVVYDIEEGDKTGVKEIRFSGNQAFSTSKLVGMMETTEMNYLSWLKSSDVYDPDRIAKDAEVIRRYYLKNGYADFHVTGVDATYDPAAGGYVITISVEEGLPYTVSSATVESHLRGVDASALEGDLRIHAGDLYNGDQVDKTIEAMTREVGRLGYAFTNIRPRGDKNPADHTVALAFVAEDGPRVYIERINIHGNSTTRDYVIRREFDIGEGDAYNKTLIDKAEKRLNALGFFKKVKIANEQGSSSDRVVLDVDVEEQSTGSFSISGGYSTTEGFLAEVSVSQSNFLGRGEYIRTAVSVGQYAKGIELNYTEPFFLDQRLAAGFDAYSKVSEASTWQYYNNWVTGGTLRLGIPITDEITFAPRYTGYFSRLTIPNKSNMQYNDCGNTSLYNADNKYIAGSDGNQYTCLTNGEASLALKQAQGNWITSMVGYTLSYNDLDNLRDPHEGFSANIKQDFAGVGGDSKFIRTTGDLRYYHELYFDNVVGIARVQGGNITAWGNDKLRVVDNFNLGNSLVRGFAPGGIGPRDVTDTTSSNAGNALGGTNYYGASLEVQTPIWGIPKDLGLKLAVFADAGTLLGYKGATNFSALTGNNYGCGGTKIPSGSVNGVNQPTTQASCITVGGDNGMIRSSVGVGLIWASPMGPIRFNYAFATSKAKEDVLQQFSFSGGTSF</sequence>
<dbReference type="PROSITE" id="PS51779">
    <property type="entry name" value="POTRA"/>
    <property type="match status" value="2"/>
</dbReference>
<dbReference type="InterPro" id="IPR039910">
    <property type="entry name" value="D15-like"/>
</dbReference>
<dbReference type="Pfam" id="PF01103">
    <property type="entry name" value="Omp85"/>
    <property type="match status" value="1"/>
</dbReference>
<evidence type="ECO:0000256" key="7">
    <source>
        <dbReference type="ARBA" id="ARBA00023237"/>
    </source>
</evidence>
<dbReference type="Gene3D" id="3.10.20.310">
    <property type="entry name" value="membrane protein fhac"/>
    <property type="match status" value="5"/>
</dbReference>
<dbReference type="OrthoDB" id="9803054at2"/>
<dbReference type="GO" id="GO:0043165">
    <property type="term" value="P:Gram-negative-bacterium-type cell outer membrane assembly"/>
    <property type="evidence" value="ECO:0007669"/>
    <property type="project" value="UniProtKB-UniRule"/>
</dbReference>
<dbReference type="InterPro" id="IPR034746">
    <property type="entry name" value="POTRA"/>
</dbReference>
<feature type="signal peptide" evidence="8">
    <location>
        <begin position="1"/>
        <end position="29"/>
    </location>
</feature>
<dbReference type="InterPro" id="IPR010827">
    <property type="entry name" value="BamA/TamA_POTRA"/>
</dbReference>
<keyword evidence="7 8" id="KW-0998">Cell outer membrane</keyword>
<evidence type="ECO:0000256" key="8">
    <source>
        <dbReference type="HAMAP-Rule" id="MF_01430"/>
    </source>
</evidence>
<gene>
    <name evidence="8" type="primary">bamA</name>
    <name evidence="11" type="ORF">SAMN06265338_10457</name>
</gene>
<dbReference type="Pfam" id="PF07244">
    <property type="entry name" value="POTRA"/>
    <property type="match status" value="4"/>
</dbReference>
<dbReference type="HAMAP" id="MF_01430">
    <property type="entry name" value="OM_assembly_BamA"/>
    <property type="match status" value="1"/>
</dbReference>